<gene>
    <name evidence="1" type="ORF">EUGRSUZ_I02467</name>
</gene>
<name>A0A059ASH2_EUCGR</name>
<protein>
    <submittedName>
        <fullName evidence="1">Uncharacterized protein</fullName>
    </submittedName>
</protein>
<proteinExistence type="predicted"/>
<dbReference type="Gramene" id="KCW56798">
    <property type="protein sequence ID" value="KCW56798"/>
    <property type="gene ID" value="EUGRSUZ_I02467"/>
</dbReference>
<reference evidence="1" key="1">
    <citation type="submission" date="2013-07" db="EMBL/GenBank/DDBJ databases">
        <title>The genome of Eucalyptus grandis.</title>
        <authorList>
            <person name="Schmutz J."/>
            <person name="Hayes R."/>
            <person name="Myburg A."/>
            <person name="Tuskan G."/>
            <person name="Grattapaglia D."/>
            <person name="Rokhsar D.S."/>
        </authorList>
    </citation>
    <scope>NUCLEOTIDE SEQUENCE</scope>
    <source>
        <tissue evidence="1">Leaf extractions</tissue>
    </source>
</reference>
<dbReference type="InParanoid" id="A0A059ASH2"/>
<dbReference type="EMBL" id="KK198761">
    <property type="protein sequence ID" value="KCW56798.1"/>
    <property type="molecule type" value="Genomic_DNA"/>
</dbReference>
<dbReference type="AlphaFoldDB" id="A0A059ASH2"/>
<organism evidence="1">
    <name type="scientific">Eucalyptus grandis</name>
    <name type="common">Flooded gum</name>
    <dbReference type="NCBI Taxonomy" id="71139"/>
    <lineage>
        <taxon>Eukaryota</taxon>
        <taxon>Viridiplantae</taxon>
        <taxon>Streptophyta</taxon>
        <taxon>Embryophyta</taxon>
        <taxon>Tracheophyta</taxon>
        <taxon>Spermatophyta</taxon>
        <taxon>Magnoliopsida</taxon>
        <taxon>eudicotyledons</taxon>
        <taxon>Gunneridae</taxon>
        <taxon>Pentapetalae</taxon>
        <taxon>rosids</taxon>
        <taxon>malvids</taxon>
        <taxon>Myrtales</taxon>
        <taxon>Myrtaceae</taxon>
        <taxon>Myrtoideae</taxon>
        <taxon>Eucalypteae</taxon>
        <taxon>Eucalyptus</taxon>
    </lineage>
</organism>
<accession>A0A059ASH2</accession>
<evidence type="ECO:0000313" key="1">
    <source>
        <dbReference type="EMBL" id="KCW56798.1"/>
    </source>
</evidence>
<sequence length="87" mass="9846">MKFDQVTITLTNTKLHNQSHSTATFKPSWLVTIVAVNLSQGTRRDPTLALGKSEKQHIWSIQACTKWVGSKQQHQLRCTPWGNSQNT</sequence>